<gene>
    <name evidence="2" type="ORF">FO442_04030</name>
</gene>
<organism evidence="2 3">
    <name type="scientific">Fluviicola chungangensis</name>
    <dbReference type="NCBI Taxonomy" id="2597671"/>
    <lineage>
        <taxon>Bacteria</taxon>
        <taxon>Pseudomonadati</taxon>
        <taxon>Bacteroidota</taxon>
        <taxon>Flavobacteriia</taxon>
        <taxon>Flavobacteriales</taxon>
        <taxon>Crocinitomicaceae</taxon>
        <taxon>Fluviicola</taxon>
    </lineage>
</organism>
<dbReference type="EMBL" id="VLPL01000002">
    <property type="protein sequence ID" value="TSJ46334.1"/>
    <property type="molecule type" value="Genomic_DNA"/>
</dbReference>
<dbReference type="RefSeq" id="WP_144331871.1">
    <property type="nucleotide sequence ID" value="NZ_VLPL01000002.1"/>
</dbReference>
<feature type="transmembrane region" description="Helical" evidence="1">
    <location>
        <begin position="196"/>
        <end position="218"/>
    </location>
</feature>
<reference evidence="2 3" key="1">
    <citation type="submission" date="2019-07" db="EMBL/GenBank/DDBJ databases">
        <authorList>
            <person name="Huq M.A."/>
        </authorList>
    </citation>
    <scope>NUCLEOTIDE SEQUENCE [LARGE SCALE GENOMIC DNA]</scope>
    <source>
        <strain evidence="2 3">MAH-3</strain>
    </source>
</reference>
<evidence type="ECO:0000256" key="1">
    <source>
        <dbReference type="SAM" id="Phobius"/>
    </source>
</evidence>
<keyword evidence="1" id="KW-0812">Transmembrane</keyword>
<keyword evidence="1" id="KW-1133">Transmembrane helix</keyword>
<dbReference type="AlphaFoldDB" id="A0A556N2C2"/>
<dbReference type="OrthoDB" id="10019666at2"/>
<sequence length="224" mass="25292">MRLLVLLITTCITLMPSCTIQKRTFRNGYYISWNKSVSTGKNSVKAEEPEPKTDPITSADSIWEEEMELAEKRTGMNAPDTLQTKQDLLSNQELKKPEIPYSETALADKLAMAVKSVREKRLPVEEEETPKKEVNLFALNAFVFAMGYLILIFYAFDQSSLNWPIVLAVICLITAVIFAIVGLLKWRRNRTGFWGTFFALMALILLVAGTFVFLIYAISNSSFG</sequence>
<proteinExistence type="predicted"/>
<keyword evidence="1" id="KW-0472">Membrane</keyword>
<dbReference type="Proteomes" id="UP000316008">
    <property type="component" value="Unassembled WGS sequence"/>
</dbReference>
<protein>
    <submittedName>
        <fullName evidence="2">Uncharacterized protein</fullName>
    </submittedName>
</protein>
<evidence type="ECO:0000313" key="2">
    <source>
        <dbReference type="EMBL" id="TSJ46334.1"/>
    </source>
</evidence>
<accession>A0A556N2C2</accession>
<comment type="caution">
    <text evidence="2">The sequence shown here is derived from an EMBL/GenBank/DDBJ whole genome shotgun (WGS) entry which is preliminary data.</text>
</comment>
<feature type="transmembrane region" description="Helical" evidence="1">
    <location>
        <begin position="163"/>
        <end position="184"/>
    </location>
</feature>
<evidence type="ECO:0000313" key="3">
    <source>
        <dbReference type="Proteomes" id="UP000316008"/>
    </source>
</evidence>
<keyword evidence="3" id="KW-1185">Reference proteome</keyword>
<feature type="transmembrane region" description="Helical" evidence="1">
    <location>
        <begin position="136"/>
        <end position="156"/>
    </location>
</feature>
<name>A0A556N2C2_9FLAO</name>